<dbReference type="EMBL" id="JAFVMF010000002">
    <property type="protein sequence ID" value="MBO1358703.1"/>
    <property type="molecule type" value="Genomic_DNA"/>
</dbReference>
<keyword evidence="4" id="KW-1185">Reference proteome</keyword>
<dbReference type="Proteomes" id="UP000664771">
    <property type="component" value="Unassembled WGS sequence"/>
</dbReference>
<comment type="caution">
    <text evidence="3">The sequence shown here is derived from an EMBL/GenBank/DDBJ whole genome shotgun (WGS) entry which is preliminary data.</text>
</comment>
<dbReference type="PROSITE" id="PS51257">
    <property type="entry name" value="PROKAR_LIPOPROTEIN"/>
    <property type="match status" value="1"/>
</dbReference>
<evidence type="ECO:0000256" key="2">
    <source>
        <dbReference type="SAM" id="SignalP"/>
    </source>
</evidence>
<evidence type="ECO:0000313" key="4">
    <source>
        <dbReference type="Proteomes" id="UP000664771"/>
    </source>
</evidence>
<sequence>MRTRLSLALSIATACGWSLAADAASGSGVTSAGEHKKVHPAAAPASTSPTPAGAGGLPVGWRQDLVTPAPSGAAAPATTQPPATPPDNASRSGAPSPATPDTGAASGVTTEKKTPAVTKIFLPLGDSTGVAGFWSQKTFVIVADHAVAMDAAALRDSGPFSALNVHLLGDSAIITVPTGRQGSLSLSKAPGGWILATEDGSGHPHQTSSITPEQKDGGVLYPMPKAGRVIALADPSSGARLQIGTSAEEVSGGTTFRHHVGYEIWPAAQGVVFAVESDRINVRSGAGGPFIDAIGQNAAPVVNAMPSSLADDDVDWSWLGLRPLTPAALREDFRRRWTQAALAPPESRGGPRLAAARAAFAMGDAKTARSIVDTAVKDQPALAGRPGVMLLAAAAALLSGDTQAASALEQPDPRENGSFWRGLYLARAGGDRAKAAALLAVGYPRLKTYPQPLREQLQPEAATFIAQNGSEGDLGALGELSPDPAFDPARAFLLLRHGDRQGALAAFERLAARRDDRQVELGREQSIGLKLQLQRISPAEAATAYRDLFLQARLVGRELDVRKAQIAALMQAGSWREALHAIDEMESVFPDQRSADSSQVETILDNLTNASDHGANTGANDVIDSVALVESHIDQIPDTVVKGRILAGLATQLQAIGLPGQAASALEKALSLAADDTLRAEWGARLAEADVAAKRLGQARRALDETADTGAPSDVVSRRRVIAAGLLAQEGGKDEALQMLAQDESDAALDLRGRLLEEQRKWADATLVVGRLATRKLPEKGDLSNMQQDLAIRLASDAARVNDWATLDRLRDWIGGRRMTAERQRVFTLLVTSPEEDLRLRSGQR</sequence>
<dbReference type="RefSeq" id="WP_207879115.1">
    <property type="nucleotide sequence ID" value="NZ_JAFVMF010000002.1"/>
</dbReference>
<feature type="compositionally biased region" description="Low complexity" evidence="1">
    <location>
        <begin position="67"/>
        <end position="89"/>
    </location>
</feature>
<feature type="signal peptide" evidence="2">
    <location>
        <begin position="1"/>
        <end position="20"/>
    </location>
</feature>
<organism evidence="3 4">
    <name type="scientific">Acetobacter sacchari</name>
    <dbReference type="NCBI Taxonomy" id="2661687"/>
    <lineage>
        <taxon>Bacteria</taxon>
        <taxon>Pseudomonadati</taxon>
        <taxon>Pseudomonadota</taxon>
        <taxon>Alphaproteobacteria</taxon>
        <taxon>Acetobacterales</taxon>
        <taxon>Acetobacteraceae</taxon>
        <taxon>Acetobacter</taxon>
    </lineage>
</organism>
<accession>A0ABS3LS08</accession>
<proteinExistence type="predicted"/>
<feature type="compositionally biased region" description="Low complexity" evidence="1">
    <location>
        <begin position="40"/>
        <end position="52"/>
    </location>
</feature>
<name>A0ABS3LS08_9PROT</name>
<evidence type="ECO:0000313" key="3">
    <source>
        <dbReference type="EMBL" id="MBO1358703.1"/>
    </source>
</evidence>
<protein>
    <submittedName>
        <fullName evidence="3">Uncharacterized protein</fullName>
    </submittedName>
</protein>
<feature type="region of interest" description="Disordered" evidence="1">
    <location>
        <begin position="25"/>
        <end position="111"/>
    </location>
</feature>
<evidence type="ECO:0000256" key="1">
    <source>
        <dbReference type="SAM" id="MobiDB-lite"/>
    </source>
</evidence>
<reference evidence="3 4" key="1">
    <citation type="submission" date="2021-03" db="EMBL/GenBank/DDBJ databases">
        <title>The complete genome sequence of Acetobacter sacchari TBRC 11175.</title>
        <authorList>
            <person name="Charoenyingcharoen P."/>
            <person name="Yukphan P."/>
        </authorList>
    </citation>
    <scope>NUCLEOTIDE SEQUENCE [LARGE SCALE GENOMIC DNA]</scope>
    <source>
        <strain evidence="3 4">TBRC 11175</strain>
    </source>
</reference>
<keyword evidence="2" id="KW-0732">Signal</keyword>
<gene>
    <name evidence="3" type="ORF">J2D73_02680</name>
</gene>
<feature type="chain" id="PRO_5046976017" evidence="2">
    <location>
        <begin position="21"/>
        <end position="845"/>
    </location>
</feature>